<dbReference type="EMBL" id="BAAALS010000002">
    <property type="protein sequence ID" value="GAA1738428.1"/>
    <property type="molecule type" value="Genomic_DNA"/>
</dbReference>
<proteinExistence type="predicted"/>
<protein>
    <submittedName>
        <fullName evidence="1">Uncharacterized protein</fullName>
    </submittedName>
</protein>
<accession>A0ABN2JTE4</accession>
<gene>
    <name evidence="1" type="ORF">GCM10009681_06480</name>
</gene>
<evidence type="ECO:0000313" key="2">
    <source>
        <dbReference type="Proteomes" id="UP001500655"/>
    </source>
</evidence>
<name>A0ABN2JTE4_9ACTN</name>
<sequence length="213" mass="23556">MVVSATPVTSLHDTVAARWRRDLNRARVTERNHWLTKVSYCAAVEQLLESRSVNEISWRHVVESMCPRGNASTFYSVTGRRSRHPLIGGYARQEYADALYLAWYYGRSDAVAQLVDEAKVWTYWPYREAWLARCGAGPRPEDGTGPLALISTVTDWARAHTRLAVALDCAPPVCAVEDLLIMHDGRLSPRAAIATLVDVVRSATGAQVGMASG</sequence>
<organism evidence="1 2">
    <name type="scientific">Luedemannella helvata</name>
    <dbReference type="NCBI Taxonomy" id="349315"/>
    <lineage>
        <taxon>Bacteria</taxon>
        <taxon>Bacillati</taxon>
        <taxon>Actinomycetota</taxon>
        <taxon>Actinomycetes</taxon>
        <taxon>Micromonosporales</taxon>
        <taxon>Micromonosporaceae</taxon>
        <taxon>Luedemannella</taxon>
    </lineage>
</organism>
<evidence type="ECO:0000313" key="1">
    <source>
        <dbReference type="EMBL" id="GAA1738428.1"/>
    </source>
</evidence>
<keyword evidence="2" id="KW-1185">Reference proteome</keyword>
<dbReference type="Proteomes" id="UP001500655">
    <property type="component" value="Unassembled WGS sequence"/>
</dbReference>
<comment type="caution">
    <text evidence="1">The sequence shown here is derived from an EMBL/GenBank/DDBJ whole genome shotgun (WGS) entry which is preliminary data.</text>
</comment>
<reference evidence="1 2" key="1">
    <citation type="journal article" date="2019" name="Int. J. Syst. Evol. Microbiol.">
        <title>The Global Catalogue of Microorganisms (GCM) 10K type strain sequencing project: providing services to taxonomists for standard genome sequencing and annotation.</title>
        <authorList>
            <consortium name="The Broad Institute Genomics Platform"/>
            <consortium name="The Broad Institute Genome Sequencing Center for Infectious Disease"/>
            <person name="Wu L."/>
            <person name="Ma J."/>
        </authorList>
    </citation>
    <scope>NUCLEOTIDE SEQUENCE [LARGE SCALE GENOMIC DNA]</scope>
    <source>
        <strain evidence="1 2">JCM 13249</strain>
    </source>
</reference>